<evidence type="ECO:0000256" key="1">
    <source>
        <dbReference type="SAM" id="Phobius"/>
    </source>
</evidence>
<dbReference type="Proteomes" id="UP000054937">
    <property type="component" value="Unassembled WGS sequence"/>
</dbReference>
<dbReference type="AlphaFoldDB" id="A0A0V0QHE0"/>
<sequence>MKIIINTVMNVTQSSLQDLSIVKIVTDVLLLMIIIVPGLARVQGKEIGACFTGIQFSNLSKLQFPKFIQLYLLLNKMVIPIFLEIFFLKFNYLGECKLGKNFLFKRFR</sequence>
<organism evidence="2 3">
    <name type="scientific">Pseudocohnilembus persalinus</name>
    <name type="common">Ciliate</name>
    <dbReference type="NCBI Taxonomy" id="266149"/>
    <lineage>
        <taxon>Eukaryota</taxon>
        <taxon>Sar</taxon>
        <taxon>Alveolata</taxon>
        <taxon>Ciliophora</taxon>
        <taxon>Intramacronucleata</taxon>
        <taxon>Oligohymenophorea</taxon>
        <taxon>Scuticociliatia</taxon>
        <taxon>Philasterida</taxon>
        <taxon>Pseudocohnilembidae</taxon>
        <taxon>Pseudocohnilembus</taxon>
    </lineage>
</organism>
<protein>
    <submittedName>
        <fullName evidence="2">Uncharacterized protein</fullName>
    </submittedName>
</protein>
<dbReference type="InParanoid" id="A0A0V0QHE0"/>
<reference evidence="2 3" key="1">
    <citation type="journal article" date="2015" name="Sci. Rep.">
        <title>Genome of the facultative scuticociliatosis pathogen Pseudocohnilembus persalinus provides insight into its virulence through horizontal gene transfer.</title>
        <authorList>
            <person name="Xiong J."/>
            <person name="Wang G."/>
            <person name="Cheng J."/>
            <person name="Tian M."/>
            <person name="Pan X."/>
            <person name="Warren A."/>
            <person name="Jiang C."/>
            <person name="Yuan D."/>
            <person name="Miao W."/>
        </authorList>
    </citation>
    <scope>NUCLEOTIDE SEQUENCE [LARGE SCALE GENOMIC DNA]</scope>
    <source>
        <strain evidence="2">36N120E</strain>
    </source>
</reference>
<gene>
    <name evidence="2" type="ORF">PPERSA_01465</name>
</gene>
<evidence type="ECO:0000313" key="2">
    <source>
        <dbReference type="EMBL" id="KRX01562.1"/>
    </source>
</evidence>
<feature type="transmembrane region" description="Helical" evidence="1">
    <location>
        <begin position="21"/>
        <end position="40"/>
    </location>
</feature>
<comment type="caution">
    <text evidence="2">The sequence shown here is derived from an EMBL/GenBank/DDBJ whole genome shotgun (WGS) entry which is preliminary data.</text>
</comment>
<feature type="transmembrane region" description="Helical" evidence="1">
    <location>
        <begin position="68"/>
        <end position="88"/>
    </location>
</feature>
<keyword evidence="1" id="KW-0472">Membrane</keyword>
<dbReference type="EMBL" id="LDAU01000170">
    <property type="protein sequence ID" value="KRX01562.1"/>
    <property type="molecule type" value="Genomic_DNA"/>
</dbReference>
<keyword evidence="1" id="KW-0812">Transmembrane</keyword>
<proteinExistence type="predicted"/>
<accession>A0A0V0QHE0</accession>
<evidence type="ECO:0000313" key="3">
    <source>
        <dbReference type="Proteomes" id="UP000054937"/>
    </source>
</evidence>
<keyword evidence="3" id="KW-1185">Reference proteome</keyword>
<keyword evidence="1" id="KW-1133">Transmembrane helix</keyword>
<name>A0A0V0QHE0_PSEPJ</name>